<dbReference type="InterPro" id="IPR001387">
    <property type="entry name" value="Cro/C1-type_HTH"/>
</dbReference>
<dbReference type="Proteomes" id="UP000216024">
    <property type="component" value="Unassembled WGS sequence"/>
</dbReference>
<dbReference type="CDD" id="cd00093">
    <property type="entry name" value="HTH_XRE"/>
    <property type="match status" value="1"/>
</dbReference>
<dbReference type="AlphaFoldDB" id="A0A267M9U1"/>
<protein>
    <recommendedName>
        <fullName evidence="1">HTH cro/C1-type domain-containing protein</fullName>
    </recommendedName>
</protein>
<dbReference type="InterPro" id="IPR053163">
    <property type="entry name" value="HTH-type_regulator_Rgg"/>
</dbReference>
<dbReference type="Pfam" id="PF01381">
    <property type="entry name" value="HTH_3"/>
    <property type="match status" value="1"/>
</dbReference>
<dbReference type="Gene3D" id="1.25.40.10">
    <property type="entry name" value="Tetratricopeptide repeat domain"/>
    <property type="match status" value="1"/>
</dbReference>
<evidence type="ECO:0000259" key="1">
    <source>
        <dbReference type="PROSITE" id="PS50943"/>
    </source>
</evidence>
<dbReference type="PANTHER" id="PTHR37038:SF14">
    <property type="entry name" value="TRANSCRIPTIONAL ACTIVATOR"/>
    <property type="match status" value="1"/>
</dbReference>
<organism evidence="2 3">
    <name type="scientific">Anaeromicrobium sediminis</name>
    <dbReference type="NCBI Taxonomy" id="1478221"/>
    <lineage>
        <taxon>Bacteria</taxon>
        <taxon>Bacillati</taxon>
        <taxon>Bacillota</taxon>
        <taxon>Clostridia</taxon>
        <taxon>Peptostreptococcales</taxon>
        <taxon>Thermotaleaceae</taxon>
        <taxon>Anaeromicrobium</taxon>
    </lineage>
</organism>
<dbReference type="SUPFAM" id="SSF48452">
    <property type="entry name" value="TPR-like"/>
    <property type="match status" value="1"/>
</dbReference>
<feature type="domain" description="HTH cro/C1-type" evidence="1">
    <location>
        <begin position="14"/>
        <end position="67"/>
    </location>
</feature>
<name>A0A267M9U1_9FIRM</name>
<dbReference type="OrthoDB" id="371153at2"/>
<dbReference type="SUPFAM" id="SSF47413">
    <property type="entry name" value="lambda repressor-like DNA-binding domains"/>
    <property type="match status" value="1"/>
</dbReference>
<dbReference type="PROSITE" id="PS50943">
    <property type="entry name" value="HTH_CROC1"/>
    <property type="match status" value="1"/>
</dbReference>
<comment type="caution">
    <text evidence="2">The sequence shown here is derived from an EMBL/GenBank/DDBJ whole genome shotgun (WGS) entry which is preliminary data.</text>
</comment>
<dbReference type="InterPro" id="IPR010982">
    <property type="entry name" value="Lambda_DNA-bd_dom_sf"/>
</dbReference>
<accession>A0A267M9U1</accession>
<dbReference type="EMBL" id="NIBG01000048">
    <property type="protein sequence ID" value="PAB55688.1"/>
    <property type="molecule type" value="Genomic_DNA"/>
</dbReference>
<dbReference type="RefSeq" id="WP_095136307.1">
    <property type="nucleotide sequence ID" value="NZ_NIBG01000048.1"/>
</dbReference>
<keyword evidence="3" id="KW-1185">Reference proteome</keyword>
<dbReference type="GO" id="GO:0003677">
    <property type="term" value="F:DNA binding"/>
    <property type="evidence" value="ECO:0007669"/>
    <property type="project" value="InterPro"/>
</dbReference>
<proteinExistence type="predicted"/>
<evidence type="ECO:0000313" key="2">
    <source>
        <dbReference type="EMBL" id="PAB55688.1"/>
    </source>
</evidence>
<dbReference type="InterPro" id="IPR011990">
    <property type="entry name" value="TPR-like_helical_dom_sf"/>
</dbReference>
<gene>
    <name evidence="2" type="ORF">CCE28_21630</name>
</gene>
<dbReference type="SMART" id="SM00530">
    <property type="entry name" value="HTH_XRE"/>
    <property type="match status" value="1"/>
</dbReference>
<sequence length="302" mass="36156">MEETNYYIKVGQIIKDLRLKKNMSRKQLADGICSVSYISRIENGRRCPTSVILRQLTTKLGISNEDLFRLIESPSAMHVQELINQLFLYIERHDFKNIYSLIDKEEKKLHVKSIHDIQLIKFLKCISKTILYEDYKSGIDQIKNILKLTYIEGSNPCGTEFSIMFMYGYFLLLDNQKEEAYNYLKNLKKYCNTIDFFYTRQIIPRFYVFLVLACLDTSNLDECFEYLDFSIDYSKKYNKLSVLPELYFLKSELYYRLKKEEEFKILYNKALTLYELTKHSDDEYFHTFVKNRLIKLKNELNT</sequence>
<dbReference type="PANTHER" id="PTHR37038">
    <property type="entry name" value="TRANSCRIPTIONAL REGULATOR-RELATED"/>
    <property type="match status" value="1"/>
</dbReference>
<evidence type="ECO:0000313" key="3">
    <source>
        <dbReference type="Proteomes" id="UP000216024"/>
    </source>
</evidence>
<reference evidence="2 3" key="1">
    <citation type="submission" date="2017-06" db="EMBL/GenBank/DDBJ databases">
        <title>Draft genome sequence of anaerobic fermentative bacterium Anaeromicrobium sediminis DY2726D isolated from West Pacific Ocean sediments.</title>
        <authorList>
            <person name="Zeng X."/>
        </authorList>
    </citation>
    <scope>NUCLEOTIDE SEQUENCE [LARGE SCALE GENOMIC DNA]</scope>
    <source>
        <strain evidence="2 3">DY2726D</strain>
    </source>
</reference>